<accession>A0A161IUF5</accession>
<proteinExistence type="predicted"/>
<evidence type="ECO:0000256" key="1">
    <source>
        <dbReference type="SAM" id="Phobius"/>
    </source>
</evidence>
<evidence type="ECO:0000313" key="2">
    <source>
        <dbReference type="EMBL" id="ANC50530.1"/>
    </source>
</evidence>
<keyword evidence="1" id="KW-1133">Transmembrane helix</keyword>
<keyword evidence="1" id="KW-0812">Transmembrane</keyword>
<reference evidence="2 3" key="1">
    <citation type="journal article" date="2015" name="Int. J. Syst. Evol. Microbiol.">
        <title>Erythrobacter atlanticus sp. nov., a bacterium from ocean sediment able to degrade polycyclic aromatic hydrocarbons.</title>
        <authorList>
            <person name="Zhuang L."/>
            <person name="Liu Y."/>
            <person name="Wang L."/>
            <person name="Wang W."/>
            <person name="Shao Z."/>
        </authorList>
    </citation>
    <scope>NUCLEOTIDE SEQUENCE [LARGE SCALE GENOMIC DNA]</scope>
    <source>
        <strain evidence="3">s21-N3</strain>
    </source>
</reference>
<protein>
    <submittedName>
        <fullName evidence="2">Uncharacterized protein</fullName>
    </submittedName>
</protein>
<feature type="transmembrane region" description="Helical" evidence="1">
    <location>
        <begin position="29"/>
        <end position="49"/>
    </location>
</feature>
<keyword evidence="1" id="KW-0472">Membrane</keyword>
<evidence type="ECO:0000313" key="3">
    <source>
        <dbReference type="Proteomes" id="UP000059113"/>
    </source>
</evidence>
<feature type="transmembrane region" description="Helical" evidence="1">
    <location>
        <begin position="5"/>
        <end position="23"/>
    </location>
</feature>
<keyword evidence="3" id="KW-1185">Reference proteome</keyword>
<sequence length="69" mass="7938">MNAYLARTIAFFSFVIPGMWYFLSHDGTAGWLALFGSFFAGALSAHWLFKRLATEDQRREDLTARLFND</sequence>
<organism evidence="2 3">
    <name type="scientific">Aurantiacibacter atlanticus</name>
    <dbReference type="NCBI Taxonomy" id="1648404"/>
    <lineage>
        <taxon>Bacteria</taxon>
        <taxon>Pseudomonadati</taxon>
        <taxon>Pseudomonadota</taxon>
        <taxon>Alphaproteobacteria</taxon>
        <taxon>Sphingomonadales</taxon>
        <taxon>Erythrobacteraceae</taxon>
        <taxon>Aurantiacibacter</taxon>
    </lineage>
</organism>
<dbReference type="AlphaFoldDB" id="A0A161IUF5"/>
<dbReference type="STRING" id="1648404.CP97_14844"/>
<reference evidence="3" key="2">
    <citation type="submission" date="2015-04" db="EMBL/GenBank/DDBJ databases">
        <title>The complete genome sequence of Erythrobacter sp. s21-N3.</title>
        <authorList>
            <person name="Zhuang L."/>
            <person name="Liu Y."/>
            <person name="Shao Z."/>
        </authorList>
    </citation>
    <scope>NUCLEOTIDE SEQUENCE [LARGE SCALE GENOMIC DNA]</scope>
    <source>
        <strain evidence="3">s21-N3</strain>
    </source>
</reference>
<dbReference type="EMBL" id="CP011310">
    <property type="protein sequence ID" value="ANC50530.1"/>
    <property type="molecule type" value="Genomic_DNA"/>
</dbReference>
<name>A0A161IUF5_9SPHN</name>
<dbReference type="KEGG" id="ery:CP97_14844"/>
<dbReference type="RefSeq" id="WP_063612454.1">
    <property type="nucleotide sequence ID" value="NZ_CP011310.1"/>
</dbReference>
<dbReference type="Proteomes" id="UP000059113">
    <property type="component" value="Chromosome"/>
</dbReference>
<gene>
    <name evidence="2" type="ORF">CP97_14844</name>
</gene>